<comment type="caution">
    <text evidence="1">The sequence shown here is derived from an EMBL/GenBank/DDBJ whole genome shotgun (WGS) entry which is preliminary data.</text>
</comment>
<reference evidence="1 2" key="1">
    <citation type="submission" date="2019-08" db="EMBL/GenBank/DDBJ databases">
        <title>Whole genome of Aphis craccivora.</title>
        <authorList>
            <person name="Voronova N.V."/>
            <person name="Shulinski R.S."/>
            <person name="Bandarenka Y.V."/>
            <person name="Zhorov D.G."/>
            <person name="Warner D."/>
        </authorList>
    </citation>
    <scope>NUCLEOTIDE SEQUENCE [LARGE SCALE GENOMIC DNA]</scope>
    <source>
        <strain evidence="1">180601</strain>
        <tissue evidence="1">Whole Body</tissue>
    </source>
</reference>
<feature type="non-terminal residue" evidence="1">
    <location>
        <position position="71"/>
    </location>
</feature>
<proteinExistence type="predicted"/>
<accession>A0A6G0VJK5</accession>
<evidence type="ECO:0000313" key="2">
    <source>
        <dbReference type="Proteomes" id="UP000478052"/>
    </source>
</evidence>
<organism evidence="1 2">
    <name type="scientific">Aphis craccivora</name>
    <name type="common">Cowpea aphid</name>
    <dbReference type="NCBI Taxonomy" id="307492"/>
    <lineage>
        <taxon>Eukaryota</taxon>
        <taxon>Metazoa</taxon>
        <taxon>Ecdysozoa</taxon>
        <taxon>Arthropoda</taxon>
        <taxon>Hexapoda</taxon>
        <taxon>Insecta</taxon>
        <taxon>Pterygota</taxon>
        <taxon>Neoptera</taxon>
        <taxon>Paraneoptera</taxon>
        <taxon>Hemiptera</taxon>
        <taxon>Sternorrhyncha</taxon>
        <taxon>Aphidomorpha</taxon>
        <taxon>Aphidoidea</taxon>
        <taxon>Aphididae</taxon>
        <taxon>Aphidini</taxon>
        <taxon>Aphis</taxon>
        <taxon>Aphis</taxon>
    </lineage>
</organism>
<dbReference type="AlphaFoldDB" id="A0A6G0VJK5"/>
<dbReference type="EMBL" id="VUJU01016025">
    <property type="protein sequence ID" value="KAF0691193.1"/>
    <property type="molecule type" value="Genomic_DNA"/>
</dbReference>
<evidence type="ECO:0000313" key="1">
    <source>
        <dbReference type="EMBL" id="KAF0691193.1"/>
    </source>
</evidence>
<sequence length="71" mass="8145">MNGTNLELNFQLDIYRSKSWKFTKIYITILETSRLLLADIINVIAQVQNEIGADNSSKENAIKKKFDTVPK</sequence>
<keyword evidence="2" id="KW-1185">Reference proteome</keyword>
<gene>
    <name evidence="1" type="ORF">FWK35_00037946</name>
</gene>
<protein>
    <submittedName>
        <fullName evidence="1">Putative nuclease HARBI1</fullName>
    </submittedName>
</protein>
<name>A0A6G0VJK5_APHCR</name>
<dbReference type="Proteomes" id="UP000478052">
    <property type="component" value="Unassembled WGS sequence"/>
</dbReference>